<dbReference type="SUPFAM" id="SSF53098">
    <property type="entry name" value="Ribonuclease H-like"/>
    <property type="match status" value="1"/>
</dbReference>
<dbReference type="InterPro" id="IPR025525">
    <property type="entry name" value="hAT-like_transposase_RNase-H"/>
</dbReference>
<dbReference type="GO" id="GO:0046983">
    <property type="term" value="F:protein dimerization activity"/>
    <property type="evidence" value="ECO:0007669"/>
    <property type="project" value="InterPro"/>
</dbReference>
<accession>A0AAV0YEV9</accession>
<dbReference type="EMBL" id="CATIWC010000387">
    <property type="protein sequence ID" value="CAI8583083.1"/>
    <property type="molecule type" value="Genomic_DNA"/>
</dbReference>
<protein>
    <submittedName>
        <fullName evidence="3">Uncharacterized protein</fullName>
    </submittedName>
</protein>
<dbReference type="AlphaFoldDB" id="A0AAV0YEV9"/>
<comment type="caution">
    <text evidence="3">The sequence shown here is derived from an EMBL/GenBank/DDBJ whole genome shotgun (WGS) entry which is preliminary data.</text>
</comment>
<dbReference type="PANTHER" id="PTHR23272:SF187">
    <property type="entry name" value="AC9 TRANSPOSASE-RELATED"/>
    <property type="match status" value="1"/>
</dbReference>
<evidence type="ECO:0000259" key="1">
    <source>
        <dbReference type="Pfam" id="PF05699"/>
    </source>
</evidence>
<sequence length="236" mass="26812">MMATRMMEKFQNYWSGVHDMMGVAAVLDPRKKMVVLSFWFPKLYGEESSAQVSRIKDMCYDLLNDYQHIKLRDAQPTAPSIGTTAIIDDEAEFDAYVDTIAVAEDSSSSVKYELDHYLKEPVIKNTPEFDILNWWKVNGFVYPTLQAIARDVLAIPISTVASESAFSNSGRILSPHRSRLNWTTVEALMCARSWLWAAENNGIFRVAEEIATVLNEMESDDEAELMEGCLGYHFED</sequence>
<organism evidence="3 4">
    <name type="scientific">Vicia faba</name>
    <name type="common">Broad bean</name>
    <name type="synonym">Faba vulgaris</name>
    <dbReference type="NCBI Taxonomy" id="3906"/>
    <lineage>
        <taxon>Eukaryota</taxon>
        <taxon>Viridiplantae</taxon>
        <taxon>Streptophyta</taxon>
        <taxon>Embryophyta</taxon>
        <taxon>Tracheophyta</taxon>
        <taxon>Spermatophyta</taxon>
        <taxon>Magnoliopsida</taxon>
        <taxon>eudicotyledons</taxon>
        <taxon>Gunneridae</taxon>
        <taxon>Pentapetalae</taxon>
        <taxon>rosids</taxon>
        <taxon>fabids</taxon>
        <taxon>Fabales</taxon>
        <taxon>Fabaceae</taxon>
        <taxon>Papilionoideae</taxon>
        <taxon>50 kb inversion clade</taxon>
        <taxon>NPAAA clade</taxon>
        <taxon>Hologalegina</taxon>
        <taxon>IRL clade</taxon>
        <taxon>Fabeae</taxon>
        <taxon>Vicia</taxon>
    </lineage>
</organism>
<dbReference type="GO" id="GO:0003677">
    <property type="term" value="F:DNA binding"/>
    <property type="evidence" value="ECO:0007669"/>
    <property type="project" value="InterPro"/>
</dbReference>
<reference evidence="3 4" key="1">
    <citation type="submission" date="2023-01" db="EMBL/GenBank/DDBJ databases">
        <authorList>
            <person name="Kreplak J."/>
        </authorList>
    </citation>
    <scope>NUCLEOTIDE SEQUENCE [LARGE SCALE GENOMIC DNA]</scope>
</reference>
<feature type="domain" description="HAT C-terminal dimerisation" evidence="1">
    <location>
        <begin position="113"/>
        <end position="195"/>
    </location>
</feature>
<dbReference type="Pfam" id="PF14372">
    <property type="entry name" value="hAT-like_RNase-H"/>
    <property type="match status" value="1"/>
</dbReference>
<keyword evidence="4" id="KW-1185">Reference proteome</keyword>
<evidence type="ECO:0000313" key="3">
    <source>
        <dbReference type="EMBL" id="CAI8583083.1"/>
    </source>
</evidence>
<dbReference type="Proteomes" id="UP001157006">
    <property type="component" value="Unassembled WGS sequence"/>
</dbReference>
<proteinExistence type="predicted"/>
<name>A0AAV0YEV9_VICFA</name>
<evidence type="ECO:0000313" key="4">
    <source>
        <dbReference type="Proteomes" id="UP001157006"/>
    </source>
</evidence>
<evidence type="ECO:0000259" key="2">
    <source>
        <dbReference type="Pfam" id="PF14372"/>
    </source>
</evidence>
<dbReference type="Pfam" id="PF05699">
    <property type="entry name" value="Dimer_Tnp_hAT"/>
    <property type="match status" value="1"/>
</dbReference>
<dbReference type="InterPro" id="IPR012337">
    <property type="entry name" value="RNaseH-like_sf"/>
</dbReference>
<dbReference type="InterPro" id="IPR008906">
    <property type="entry name" value="HATC_C_dom"/>
</dbReference>
<feature type="domain" description="hAT-like transposase RNase-H fold" evidence="2">
    <location>
        <begin position="2"/>
        <end position="66"/>
    </location>
</feature>
<gene>
    <name evidence="3" type="ORF">VFH_U010760</name>
</gene>
<dbReference type="PANTHER" id="PTHR23272">
    <property type="entry name" value="BED FINGER-RELATED"/>
    <property type="match status" value="1"/>
</dbReference>